<feature type="region of interest" description="Disordered" evidence="1">
    <location>
        <begin position="59"/>
        <end position="79"/>
    </location>
</feature>
<comment type="caution">
    <text evidence="2">The sequence shown here is derived from an EMBL/GenBank/DDBJ whole genome shotgun (WGS) entry which is preliminary data.</text>
</comment>
<dbReference type="RefSeq" id="XP_052904323.1">
    <property type="nucleotide sequence ID" value="XM_053049373.1"/>
</dbReference>
<gene>
    <name evidence="2" type="ORF">NESG_01752</name>
</gene>
<proteinExistence type="predicted"/>
<evidence type="ECO:0000313" key="2">
    <source>
        <dbReference type="EMBL" id="KFG25768.1"/>
    </source>
</evidence>
<dbReference type="AlphaFoldDB" id="A0A086J0V0"/>
<evidence type="ECO:0000256" key="1">
    <source>
        <dbReference type="SAM" id="MobiDB-lite"/>
    </source>
</evidence>
<dbReference type="Proteomes" id="UP000054524">
    <property type="component" value="Unassembled WGS sequence"/>
</dbReference>
<organism evidence="2 3">
    <name type="scientific">Nematocida ausubeli (strain ATCC PRA-371 / ERTm2)</name>
    <name type="common">Nematode killer fungus</name>
    <dbReference type="NCBI Taxonomy" id="1913371"/>
    <lineage>
        <taxon>Eukaryota</taxon>
        <taxon>Fungi</taxon>
        <taxon>Fungi incertae sedis</taxon>
        <taxon>Microsporidia</taxon>
        <taxon>Nematocida</taxon>
    </lineage>
</organism>
<protein>
    <submittedName>
        <fullName evidence="2">Uncharacterized protein</fullName>
    </submittedName>
</protein>
<reference evidence="2 3" key="1">
    <citation type="journal article" date="2014" name="Genome Announc.">
        <title>Genome Sequence of the Microsporidian Species Nematocida sp1 Strain ERTm6 (ATCC PRA-372).</title>
        <authorList>
            <person name="Bakowski M.A."/>
            <person name="Priest M."/>
            <person name="Young S."/>
            <person name="Cuomo C.A."/>
            <person name="Troemel E.R."/>
        </authorList>
    </citation>
    <scope>NUCLEOTIDE SEQUENCE [LARGE SCALE GENOMIC DNA]</scope>
    <source>
        <strain evidence="2 3">ERTm6</strain>
    </source>
</reference>
<evidence type="ECO:0000313" key="3">
    <source>
        <dbReference type="Proteomes" id="UP000054524"/>
    </source>
</evidence>
<dbReference type="EMBL" id="AKIJ01000004">
    <property type="protein sequence ID" value="KFG25768.1"/>
    <property type="molecule type" value="Genomic_DNA"/>
</dbReference>
<name>A0A086J0V0_NEMA1</name>
<dbReference type="HOGENOM" id="CLU_723798_0_0_1"/>
<accession>A0A086J0V0</accession>
<dbReference type="GeneID" id="77676725"/>
<sequence length="382" mass="42944">MEYSPAKCTPGLLHSECLKASKKPSRAYLYNGETVWVEGVFDGVKVSLYTELKLPAPQKERTLSSQEMPAYEASTSDGKELAPEIEEATSLNGIQPESPTPLSIPYIEEQTCAGYEYISGNRPYYIPCTAQIIRFDYLEFLKSIECPEHYCISNVINNTEEVILKSELFSVVPPFQIVEKVQGNYLIVSVIPDKALAYSLSDQPTLSINGNRMEYKGNSLYKIKLLQIADWSGPFHISVDFEQIHYTRELSLSLPNEFMYSVGLKKIEKKTFIKLTLCRVQAASYEIVILNPLVGETAQSPAEESSPPIKQTSLDMDMSNEYCADVSVMDLLVGASNAEIFIDSPDAVTEILLEVQKRDSSKQQYVFSAKVNNYLIEFFMKL</sequence>
<keyword evidence="3" id="KW-1185">Reference proteome</keyword>